<dbReference type="GO" id="GO:0005737">
    <property type="term" value="C:cytoplasm"/>
    <property type="evidence" value="ECO:0007669"/>
    <property type="project" value="TreeGrafter"/>
</dbReference>
<dbReference type="InterPro" id="IPR000594">
    <property type="entry name" value="ThiF_NAD_FAD-bd"/>
</dbReference>
<dbReference type="GO" id="GO:0016779">
    <property type="term" value="F:nucleotidyltransferase activity"/>
    <property type="evidence" value="ECO:0007669"/>
    <property type="project" value="TreeGrafter"/>
</dbReference>
<dbReference type="Gene3D" id="3.40.250.10">
    <property type="entry name" value="Rhodanese-like domain"/>
    <property type="match status" value="1"/>
</dbReference>
<dbReference type="Pfam" id="PF00581">
    <property type="entry name" value="Rhodanese"/>
    <property type="match status" value="1"/>
</dbReference>
<dbReference type="InterPro" id="IPR045886">
    <property type="entry name" value="ThiF/MoeB/HesA"/>
</dbReference>
<evidence type="ECO:0000259" key="2">
    <source>
        <dbReference type="PROSITE" id="PS50206"/>
    </source>
</evidence>
<proteinExistence type="inferred from homology"/>
<gene>
    <name evidence="3" type="ORF">J0M35_14730</name>
</gene>
<sequence>MKSNEALDLERYLRQTTLPELGIEGQAALLASKVLVVGLGGLGAPVATYLAAAGVGELGLCDGDKVELSNLHRQVLFNEADLGASKVDAAAASILAKNSKIKLKKESRFLSSENVFELLAGFDVVVDCTDSLEARYLINDTCLALGIPFVYGALHKFQGQCSVFAPGGPCFRCYMPAFASVPTCQMTGVLGVLPGLVGCAQATAVLQLLLGQPSPLVGVMQFFDLLTFDFYKIAIPRQADCICSAANNYAQSVPLKSGPLESMPVRSISVQKLHEQLQKPDLTLLDVRELAEFRTMRFKNAVHLPLSQLSISKSSIETALALSNQESNSESKSGSVVVYCRSGQRSKQAVRILQANGVENAFNLEGGIMEWHRAFQGEGLDSDFDAID</sequence>
<feature type="domain" description="Rhodanese" evidence="2">
    <location>
        <begin position="278"/>
        <end position="380"/>
    </location>
</feature>
<protein>
    <submittedName>
        <fullName evidence="3">HesA/MoeB/ThiF family protein</fullName>
    </submittedName>
</protein>
<dbReference type="EMBL" id="JAFLCK010000022">
    <property type="protein sequence ID" value="MBN8661618.1"/>
    <property type="molecule type" value="Genomic_DNA"/>
</dbReference>
<reference evidence="3" key="1">
    <citation type="submission" date="2021-02" db="EMBL/GenBank/DDBJ databases">
        <title>Genome-Resolved Metagenomics of a Microbial Community Performing Photosynthetic Biological Nutrient Removal.</title>
        <authorList>
            <person name="Mcdaniel E.A."/>
        </authorList>
    </citation>
    <scope>NUCLEOTIDE SEQUENCE</scope>
    <source>
        <strain evidence="3">UWPOB_OBS1</strain>
    </source>
</reference>
<dbReference type="Proteomes" id="UP000664277">
    <property type="component" value="Unassembled WGS sequence"/>
</dbReference>
<organism evidence="3 4">
    <name type="scientific">Candidatus Obscuribacter phosphatis</name>
    <dbReference type="NCBI Taxonomy" id="1906157"/>
    <lineage>
        <taxon>Bacteria</taxon>
        <taxon>Bacillati</taxon>
        <taxon>Candidatus Melainabacteria</taxon>
        <taxon>Candidatus Obscuribacterales</taxon>
        <taxon>Candidatus Obscuribacteraceae</taxon>
        <taxon>Candidatus Obscuribacter</taxon>
    </lineage>
</organism>
<dbReference type="GO" id="GO:0004792">
    <property type="term" value="F:thiosulfate-cyanide sulfurtransferase activity"/>
    <property type="evidence" value="ECO:0007669"/>
    <property type="project" value="TreeGrafter"/>
</dbReference>
<comment type="caution">
    <text evidence="3">The sequence shown here is derived from an EMBL/GenBank/DDBJ whole genome shotgun (WGS) entry which is preliminary data.</text>
</comment>
<dbReference type="InterPro" id="IPR001763">
    <property type="entry name" value="Rhodanese-like_dom"/>
</dbReference>
<dbReference type="CDD" id="cd00757">
    <property type="entry name" value="ThiF_MoeB_HesA_family"/>
    <property type="match status" value="1"/>
</dbReference>
<dbReference type="CDD" id="cd00158">
    <property type="entry name" value="RHOD"/>
    <property type="match status" value="1"/>
</dbReference>
<evidence type="ECO:0000256" key="1">
    <source>
        <dbReference type="ARBA" id="ARBA00009919"/>
    </source>
</evidence>
<dbReference type="SUPFAM" id="SSF69572">
    <property type="entry name" value="Activating enzymes of the ubiquitin-like proteins"/>
    <property type="match status" value="1"/>
</dbReference>
<accession>A0A8J7TP34</accession>
<dbReference type="InterPro" id="IPR035985">
    <property type="entry name" value="Ubiquitin-activating_enz"/>
</dbReference>
<dbReference type="PROSITE" id="PS50206">
    <property type="entry name" value="RHODANESE_3"/>
    <property type="match status" value="1"/>
</dbReference>
<dbReference type="PANTHER" id="PTHR10953:SF102">
    <property type="entry name" value="ADENYLYLTRANSFERASE AND SULFURTRANSFERASE MOCS3"/>
    <property type="match status" value="1"/>
</dbReference>
<evidence type="ECO:0000313" key="3">
    <source>
        <dbReference type="EMBL" id="MBN8661618.1"/>
    </source>
</evidence>
<dbReference type="PANTHER" id="PTHR10953">
    <property type="entry name" value="UBIQUITIN-ACTIVATING ENZYME E1"/>
    <property type="match status" value="1"/>
</dbReference>
<name>A0A8J7TP34_9BACT</name>
<dbReference type="AlphaFoldDB" id="A0A8J7TP34"/>
<dbReference type="Gene3D" id="3.40.50.720">
    <property type="entry name" value="NAD(P)-binding Rossmann-like Domain"/>
    <property type="match status" value="1"/>
</dbReference>
<dbReference type="InterPro" id="IPR036873">
    <property type="entry name" value="Rhodanese-like_dom_sf"/>
</dbReference>
<dbReference type="FunFam" id="3.40.50.720:FF:000080">
    <property type="entry name" value="Thiazole biosynthesis adenylyltransferase ThiF"/>
    <property type="match status" value="1"/>
</dbReference>
<dbReference type="GO" id="GO:0008641">
    <property type="term" value="F:ubiquitin-like modifier activating enzyme activity"/>
    <property type="evidence" value="ECO:0007669"/>
    <property type="project" value="InterPro"/>
</dbReference>
<comment type="similarity">
    <text evidence="1">Belongs to the HesA/MoeB/ThiF family.</text>
</comment>
<evidence type="ECO:0000313" key="4">
    <source>
        <dbReference type="Proteomes" id="UP000664277"/>
    </source>
</evidence>
<dbReference type="Pfam" id="PF00899">
    <property type="entry name" value="ThiF"/>
    <property type="match status" value="1"/>
</dbReference>
<dbReference type="SMART" id="SM00450">
    <property type="entry name" value="RHOD"/>
    <property type="match status" value="1"/>
</dbReference>